<sequence>MDNDLYDEFGNYIGPDLDSDDEVEELPDEEHFQEARTHAMMDDDEDDEASAQIPEATGMDQEPDVSASQAIVLHEDKKYYPTAEEVYGPDVETVVQTEDAQMLSEPIVAPVRKVAHTQLEDELPATVYEKEFLARMMETPELTRNVAFVGHLHSGKSTLLDMLIEETHEVEWGPEATTKPIRYGDMLFTEQERGLSIKSTPMTFVLPDTRGKSHLVNVMDTPGHVDFIDEVTAAVRLADGVVVVVDAVEGVMLNTHRVIKQAALARVPITLIINKVDRLILELKLPPADAYHKLKHTLDEVNSIVMTYSEGLEDVALSPLKGNVCFASGLYGFCFNLFSFSKLYQEHYAADFNPIALAQRLWGDLWFNEETRSFVRKPPNSKSNRSFVQFILEPMYKLMGQVVGDVDGSLESTLRDVGISLSHEERKLNIRPLLKVVCRRFYGESLGFTDMLRDFVPSPVANAPRKVELNYSGPLSEDDELARAMMTCDPKGPLMVNITKLLVSQDGSRFDAFGRVMSGTLEAHTDVKVLGENYTVDDPEDSCIERISHLYVSEARYRIEVNRVPAGNWVLIQGIDAPINKTATLTDAKSDDDVHIFRPLSFDTTAPIKIAVEPVNPSELPKMTDGLRKINKSYPLVTTRVEESGEHVIMGTGELYLDCIMHDLRKMYAEIDIKVADPSVGFCETVVETSTLKCFAETPNQRNKLTMVAEPLDRGLAEDIENKIVSLDWPKKKVSEFFKTKYEWDVLAARSIWSFGPTSNGPNVLQDDTLPAEVDKKLLFSVRSSIVQGFQWASREGPLCDEPMRNCKFKLLDAQIAETPIQRSGGQIIPTARRVAYSAFLMATPRLMEPYNFVEIQAPADCVAAIYNVLPRRRGHVTEESPKPGSPLYTIKALIPTIDSFGFETDLRMHTQGQAFALSVFDHWQIVSGDPLDKSVVIQPLQPSPAPHLARDFMIKTRRRKGLSEDVSINKFFDDPMLLELARENVVLGDSY</sequence>
<keyword evidence="2" id="KW-0507">mRNA processing</keyword>
<dbReference type="SUPFAM" id="SSF54211">
    <property type="entry name" value="Ribosomal protein S5 domain 2-like"/>
    <property type="match status" value="1"/>
</dbReference>
<evidence type="ECO:0000256" key="6">
    <source>
        <dbReference type="ARBA" id="ARBA00023242"/>
    </source>
</evidence>
<dbReference type="SUPFAM" id="SSF54980">
    <property type="entry name" value="EF-G C-terminal domain-like"/>
    <property type="match status" value="2"/>
</dbReference>
<dbReference type="InterPro" id="IPR004161">
    <property type="entry name" value="EFTu-like_2"/>
</dbReference>
<dbReference type="KEGG" id="mbr:MONBRDRAFT_39046"/>
<feature type="compositionally biased region" description="Acidic residues" evidence="7">
    <location>
        <begin position="17"/>
        <end position="28"/>
    </location>
</feature>
<dbReference type="InterPro" id="IPR027417">
    <property type="entry name" value="P-loop_NTPase"/>
</dbReference>
<dbReference type="Gene3D" id="2.40.30.10">
    <property type="entry name" value="Translation factors"/>
    <property type="match status" value="1"/>
</dbReference>
<dbReference type="GO" id="GO:0000398">
    <property type="term" value="P:mRNA splicing, via spliceosome"/>
    <property type="evidence" value="ECO:0000318"/>
    <property type="project" value="GO_Central"/>
</dbReference>
<dbReference type="Gene3D" id="3.90.1430.10">
    <property type="entry name" value="Yeast translation eEF2 (G' domain)"/>
    <property type="match status" value="1"/>
</dbReference>
<evidence type="ECO:0000256" key="5">
    <source>
        <dbReference type="ARBA" id="ARBA00023187"/>
    </source>
</evidence>
<dbReference type="FunFam" id="2.40.30.10:FF:000029">
    <property type="entry name" value="116 kDa U5 small nuclear ribonucleoprotein component"/>
    <property type="match status" value="1"/>
</dbReference>
<dbReference type="FunCoup" id="A9VBV8">
    <property type="interactions" value="1843"/>
</dbReference>
<evidence type="ECO:0000256" key="3">
    <source>
        <dbReference type="ARBA" id="ARBA00022741"/>
    </source>
</evidence>
<dbReference type="FunFam" id="3.30.70.240:FF:000004">
    <property type="entry name" value="116 kDa U5 small nuclear ribonucleoprotein"/>
    <property type="match status" value="1"/>
</dbReference>
<dbReference type="OMA" id="YIFRPIR"/>
<dbReference type="Pfam" id="PF16004">
    <property type="entry name" value="EFTUD2"/>
    <property type="match status" value="1"/>
</dbReference>
<dbReference type="PANTHER" id="PTHR42908">
    <property type="entry name" value="TRANSLATION ELONGATION FACTOR-RELATED"/>
    <property type="match status" value="1"/>
</dbReference>
<dbReference type="AlphaFoldDB" id="A9VBV8"/>
<dbReference type="PRINTS" id="PR00315">
    <property type="entry name" value="ELONGATNFCT"/>
</dbReference>
<keyword evidence="5" id="KW-0508">mRNA splicing</keyword>
<dbReference type="Pfam" id="PF03764">
    <property type="entry name" value="EFG_IV"/>
    <property type="match status" value="1"/>
</dbReference>
<dbReference type="CDD" id="cd04098">
    <property type="entry name" value="eEF2_C_snRNP"/>
    <property type="match status" value="1"/>
</dbReference>
<dbReference type="FunFam" id="3.30.230.10:FF:000009">
    <property type="entry name" value="116 kDa U5 small nuclear ribonucleoprotein component"/>
    <property type="match status" value="1"/>
</dbReference>
<dbReference type="Gene3D" id="3.30.70.870">
    <property type="entry name" value="Elongation Factor G (Translational Gtpase), domain 3"/>
    <property type="match status" value="1"/>
</dbReference>
<dbReference type="FunFam" id="3.30.70.870:FF:000002">
    <property type="entry name" value="Translation elongation factor 2"/>
    <property type="match status" value="1"/>
</dbReference>
<dbReference type="PROSITE" id="PS51722">
    <property type="entry name" value="G_TR_2"/>
    <property type="match status" value="1"/>
</dbReference>
<dbReference type="Gene3D" id="3.30.230.10">
    <property type="match status" value="1"/>
</dbReference>
<dbReference type="Proteomes" id="UP000001357">
    <property type="component" value="Unassembled WGS sequence"/>
</dbReference>
<dbReference type="SMART" id="SM00838">
    <property type="entry name" value="EFG_C"/>
    <property type="match status" value="1"/>
</dbReference>
<evidence type="ECO:0000256" key="2">
    <source>
        <dbReference type="ARBA" id="ARBA00022664"/>
    </source>
</evidence>
<dbReference type="InterPro" id="IPR000640">
    <property type="entry name" value="EFG_V-like"/>
</dbReference>
<accession>A9VBV8</accession>
<keyword evidence="4" id="KW-0342">GTP-binding</keyword>
<evidence type="ECO:0000256" key="4">
    <source>
        <dbReference type="ARBA" id="ARBA00023134"/>
    </source>
</evidence>
<dbReference type="GO" id="GO:0005525">
    <property type="term" value="F:GTP binding"/>
    <property type="evidence" value="ECO:0007669"/>
    <property type="project" value="UniProtKB-KW"/>
</dbReference>
<dbReference type="SMART" id="SM00889">
    <property type="entry name" value="EFG_IV"/>
    <property type="match status" value="1"/>
</dbReference>
<keyword evidence="3" id="KW-0547">Nucleotide-binding</keyword>
<dbReference type="Pfam" id="PF00679">
    <property type="entry name" value="EFG_C"/>
    <property type="match status" value="1"/>
</dbReference>
<dbReference type="SUPFAM" id="SSF50447">
    <property type="entry name" value="Translation proteins"/>
    <property type="match status" value="1"/>
</dbReference>
<dbReference type="InterPro" id="IPR031950">
    <property type="entry name" value="EFTUD2_N"/>
</dbReference>
<dbReference type="Gene3D" id="3.30.70.240">
    <property type="match status" value="1"/>
</dbReference>
<dbReference type="GO" id="GO:0003924">
    <property type="term" value="F:GTPase activity"/>
    <property type="evidence" value="ECO:0000318"/>
    <property type="project" value="GO_Central"/>
</dbReference>
<dbReference type="InterPro" id="IPR020568">
    <property type="entry name" value="Ribosomal_Su5_D2-typ_SF"/>
</dbReference>
<protein>
    <recommendedName>
        <fullName evidence="8">Tr-type G domain-containing protein</fullName>
    </recommendedName>
</protein>
<dbReference type="FunFam" id="3.40.50.300:FF:000646">
    <property type="entry name" value="U5 small nuclear ribonucleoprotein component"/>
    <property type="match status" value="1"/>
</dbReference>
<evidence type="ECO:0000259" key="8">
    <source>
        <dbReference type="PROSITE" id="PS51722"/>
    </source>
</evidence>
<evidence type="ECO:0000256" key="7">
    <source>
        <dbReference type="SAM" id="MobiDB-lite"/>
    </source>
</evidence>
<dbReference type="InterPro" id="IPR005225">
    <property type="entry name" value="Small_GTP-bd"/>
</dbReference>
<dbReference type="Pfam" id="PF00009">
    <property type="entry name" value="GTP_EFTU"/>
    <property type="match status" value="1"/>
</dbReference>
<comment type="subcellular location">
    <subcellularLocation>
        <location evidence="1">Nucleus</location>
    </subcellularLocation>
</comment>
<dbReference type="PANTHER" id="PTHR42908:SF6">
    <property type="entry name" value="116 KDA U5 SMALL NUCLEAR RIBONUCLEOPROTEIN COMPONENT"/>
    <property type="match status" value="1"/>
</dbReference>
<evidence type="ECO:0000313" key="10">
    <source>
        <dbReference type="Proteomes" id="UP000001357"/>
    </source>
</evidence>
<keyword evidence="10" id="KW-1185">Reference proteome</keyword>
<dbReference type="GO" id="GO:0046540">
    <property type="term" value="C:U4/U6 x U5 tri-snRNP complex"/>
    <property type="evidence" value="ECO:0000318"/>
    <property type="project" value="GO_Central"/>
</dbReference>
<dbReference type="CDD" id="cd01683">
    <property type="entry name" value="EF2_IV_snRNP"/>
    <property type="match status" value="1"/>
</dbReference>
<gene>
    <name evidence="9" type="ORF">MONBRDRAFT_39046</name>
</gene>
<dbReference type="InterPro" id="IPR035647">
    <property type="entry name" value="EFG_III/V"/>
</dbReference>
<feature type="region of interest" description="Disordered" evidence="7">
    <location>
        <begin position="1"/>
        <end position="31"/>
    </location>
</feature>
<dbReference type="RefSeq" id="XP_001750171.1">
    <property type="nucleotide sequence ID" value="XM_001750119.1"/>
</dbReference>
<dbReference type="Gene3D" id="3.40.50.300">
    <property type="entry name" value="P-loop containing nucleotide triphosphate hydrolases"/>
    <property type="match status" value="1"/>
</dbReference>
<dbReference type="GO" id="GO:0071007">
    <property type="term" value="C:U2-type catalytic step 2 spliceosome"/>
    <property type="evidence" value="ECO:0000318"/>
    <property type="project" value="GO_Central"/>
</dbReference>
<keyword evidence="6" id="KW-0539">Nucleus</keyword>
<dbReference type="NCBIfam" id="TIGR00231">
    <property type="entry name" value="small_GTP"/>
    <property type="match status" value="1"/>
</dbReference>
<dbReference type="GO" id="GO:0005829">
    <property type="term" value="C:cytosol"/>
    <property type="evidence" value="ECO:0000318"/>
    <property type="project" value="GO_Central"/>
</dbReference>
<dbReference type="eggNOG" id="KOG0468">
    <property type="taxonomic scope" value="Eukaryota"/>
</dbReference>
<dbReference type="STRING" id="81824.A9VBV8"/>
<organism evidence="9 10">
    <name type="scientific">Monosiga brevicollis</name>
    <name type="common">Choanoflagellate</name>
    <dbReference type="NCBI Taxonomy" id="81824"/>
    <lineage>
        <taxon>Eukaryota</taxon>
        <taxon>Choanoflagellata</taxon>
        <taxon>Craspedida</taxon>
        <taxon>Salpingoecidae</taxon>
        <taxon>Monosiga</taxon>
    </lineage>
</organism>
<reference evidence="9 10" key="1">
    <citation type="journal article" date="2008" name="Nature">
        <title>The genome of the choanoflagellate Monosiga brevicollis and the origin of metazoans.</title>
        <authorList>
            <consortium name="JGI Sequencing"/>
            <person name="King N."/>
            <person name="Westbrook M.J."/>
            <person name="Young S.L."/>
            <person name="Kuo A."/>
            <person name="Abedin M."/>
            <person name="Chapman J."/>
            <person name="Fairclough S."/>
            <person name="Hellsten U."/>
            <person name="Isogai Y."/>
            <person name="Letunic I."/>
            <person name="Marr M."/>
            <person name="Pincus D."/>
            <person name="Putnam N."/>
            <person name="Rokas A."/>
            <person name="Wright K.J."/>
            <person name="Zuzow R."/>
            <person name="Dirks W."/>
            <person name="Good M."/>
            <person name="Goodstein D."/>
            <person name="Lemons D."/>
            <person name="Li W."/>
            <person name="Lyons J.B."/>
            <person name="Morris A."/>
            <person name="Nichols S."/>
            <person name="Richter D.J."/>
            <person name="Salamov A."/>
            <person name="Bork P."/>
            <person name="Lim W.A."/>
            <person name="Manning G."/>
            <person name="Miller W.T."/>
            <person name="McGinnis W."/>
            <person name="Shapiro H."/>
            <person name="Tjian R."/>
            <person name="Grigoriev I.V."/>
            <person name="Rokhsar D."/>
        </authorList>
    </citation>
    <scope>NUCLEOTIDE SEQUENCE [LARGE SCALE GENOMIC DNA]</scope>
    <source>
        <strain evidence="10">MX1 / ATCC 50154</strain>
    </source>
</reference>
<proteinExistence type="predicted"/>
<dbReference type="CDD" id="cd04090">
    <property type="entry name" value="EF2_II_snRNP"/>
    <property type="match status" value="1"/>
</dbReference>
<feature type="domain" description="Tr-type G" evidence="8">
    <location>
        <begin position="141"/>
        <end position="342"/>
    </location>
</feature>
<dbReference type="SUPFAM" id="SSF52540">
    <property type="entry name" value="P-loop containing nucleoside triphosphate hydrolases"/>
    <property type="match status" value="1"/>
</dbReference>
<dbReference type="GeneID" id="5895425"/>
<dbReference type="InterPro" id="IPR009000">
    <property type="entry name" value="Transl_B-barrel_sf"/>
</dbReference>
<dbReference type="InterPro" id="IPR014721">
    <property type="entry name" value="Ribsml_uS5_D2-typ_fold_subgr"/>
</dbReference>
<dbReference type="EMBL" id="CH991578">
    <property type="protein sequence ID" value="EDQ85001.1"/>
    <property type="molecule type" value="Genomic_DNA"/>
</dbReference>
<dbReference type="InterPro" id="IPR035655">
    <property type="entry name" value="U5-116kDa_C"/>
</dbReference>
<dbReference type="InParanoid" id="A9VBV8"/>
<dbReference type="InterPro" id="IPR005517">
    <property type="entry name" value="Transl_elong_EFG/EF2_IV"/>
</dbReference>
<dbReference type="InterPro" id="IPR000795">
    <property type="entry name" value="T_Tr_GTP-bd_dom"/>
</dbReference>
<name>A9VBV8_MONBE</name>
<dbReference type="CDD" id="cd16264">
    <property type="entry name" value="snRNP_III"/>
    <property type="match status" value="1"/>
</dbReference>
<dbReference type="Pfam" id="PF03144">
    <property type="entry name" value="GTP_EFTU_D2"/>
    <property type="match status" value="1"/>
</dbReference>
<dbReference type="GO" id="GO:0030623">
    <property type="term" value="F:U5 snRNA binding"/>
    <property type="evidence" value="ECO:0000318"/>
    <property type="project" value="GO_Central"/>
</dbReference>
<evidence type="ECO:0000313" key="9">
    <source>
        <dbReference type="EMBL" id="EDQ85001.1"/>
    </source>
</evidence>
<dbReference type="FunFam" id="3.90.1430.10:FF:000001">
    <property type="entry name" value="116 kDa U5 small nuclear ribonucleoprotein component"/>
    <property type="match status" value="1"/>
</dbReference>
<evidence type="ECO:0000256" key="1">
    <source>
        <dbReference type="ARBA" id="ARBA00004123"/>
    </source>
</evidence>